<organism evidence="2 3">
    <name type="scientific">Amycolatopsis pretoriensis</name>
    <dbReference type="NCBI Taxonomy" id="218821"/>
    <lineage>
        <taxon>Bacteria</taxon>
        <taxon>Bacillati</taxon>
        <taxon>Actinomycetota</taxon>
        <taxon>Actinomycetes</taxon>
        <taxon>Pseudonocardiales</taxon>
        <taxon>Pseudonocardiaceae</taxon>
        <taxon>Amycolatopsis</taxon>
    </lineage>
</organism>
<keyword evidence="1" id="KW-0472">Membrane</keyword>
<proteinExistence type="predicted"/>
<dbReference type="RefSeq" id="WP_158104115.1">
    <property type="nucleotide sequence ID" value="NZ_FNUJ01000003.1"/>
</dbReference>
<evidence type="ECO:0000313" key="3">
    <source>
        <dbReference type="Proteomes" id="UP000198878"/>
    </source>
</evidence>
<accession>A0A1H5QMR9</accession>
<evidence type="ECO:0000256" key="1">
    <source>
        <dbReference type="SAM" id="Phobius"/>
    </source>
</evidence>
<name>A0A1H5QMR9_9PSEU</name>
<keyword evidence="3" id="KW-1185">Reference proteome</keyword>
<keyword evidence="1" id="KW-0812">Transmembrane</keyword>
<gene>
    <name evidence="2" type="ORF">SAMN05421837_103817</name>
</gene>
<reference evidence="3" key="1">
    <citation type="submission" date="2016-10" db="EMBL/GenBank/DDBJ databases">
        <authorList>
            <person name="Varghese N."/>
            <person name="Submissions S."/>
        </authorList>
    </citation>
    <scope>NUCLEOTIDE SEQUENCE [LARGE SCALE GENOMIC DNA]</scope>
    <source>
        <strain evidence="3">DSM 44654</strain>
    </source>
</reference>
<keyword evidence="1" id="KW-1133">Transmembrane helix</keyword>
<protein>
    <submittedName>
        <fullName evidence="2">Uncharacterized protein</fullName>
    </submittedName>
</protein>
<dbReference type="AlphaFoldDB" id="A0A1H5QMR9"/>
<dbReference type="Proteomes" id="UP000198878">
    <property type="component" value="Unassembled WGS sequence"/>
</dbReference>
<feature type="transmembrane region" description="Helical" evidence="1">
    <location>
        <begin position="31"/>
        <end position="51"/>
    </location>
</feature>
<evidence type="ECO:0000313" key="2">
    <source>
        <dbReference type="EMBL" id="SEF27410.1"/>
    </source>
</evidence>
<dbReference type="EMBL" id="FNUJ01000003">
    <property type="protein sequence ID" value="SEF27410.1"/>
    <property type="molecule type" value="Genomic_DNA"/>
</dbReference>
<sequence length="53" mass="5494">MIVVFAFIAWLLHNGYTPVNALLITAGAAGIVGITGGGIYLVVLRVIRAVLQG</sequence>